<dbReference type="EMBL" id="JBHTOP010000002">
    <property type="protein sequence ID" value="MFD1670824.1"/>
    <property type="molecule type" value="Genomic_DNA"/>
</dbReference>
<feature type="transmembrane region" description="Helical" evidence="1">
    <location>
        <begin position="59"/>
        <end position="78"/>
    </location>
</feature>
<organism evidence="3 4">
    <name type="scientific">Agrilactobacillus yilanensis</name>
    <dbReference type="NCBI Taxonomy" id="2485997"/>
    <lineage>
        <taxon>Bacteria</taxon>
        <taxon>Bacillati</taxon>
        <taxon>Bacillota</taxon>
        <taxon>Bacilli</taxon>
        <taxon>Lactobacillales</taxon>
        <taxon>Lactobacillaceae</taxon>
        <taxon>Agrilactobacillus</taxon>
    </lineage>
</organism>
<proteinExistence type="predicted"/>
<keyword evidence="4" id="KW-1185">Reference proteome</keyword>
<dbReference type="InterPro" id="IPR038750">
    <property type="entry name" value="YczE/YyaS-like"/>
</dbReference>
<dbReference type="Proteomes" id="UP001597267">
    <property type="component" value="Unassembled WGS sequence"/>
</dbReference>
<feature type="transmembrane region" description="Helical" evidence="1">
    <location>
        <begin position="123"/>
        <end position="147"/>
    </location>
</feature>
<evidence type="ECO:0000313" key="4">
    <source>
        <dbReference type="Proteomes" id="UP001597267"/>
    </source>
</evidence>
<evidence type="ECO:0000313" key="3">
    <source>
        <dbReference type="EMBL" id="MFD1670824.1"/>
    </source>
</evidence>
<evidence type="ECO:0000256" key="2">
    <source>
        <dbReference type="SAM" id="SignalP"/>
    </source>
</evidence>
<comment type="caution">
    <text evidence="3">The sequence shown here is derived from an EMBL/GenBank/DDBJ whole genome shotgun (WGS) entry which is preliminary data.</text>
</comment>
<sequence>MKKSITYRLAMLLISLLLSGICQALTISTKLGATIWSASSLNILGAIFQTNDLAFLNHFNGTTMLIMSCLVGLVNFKLSPEKDIGRFFRNLLFVVPFSYLIQFFVPFWQIVLPKLHAIVPNDITWIALMIILDIVGLTGIAFAVSLYQRANLILHPYDDLAFTLRFYYFKGNAVKAQIVSFAIPVVLTIIMVLLNQGHLISVGFGTVWAFFAQGPMTAFFDRYALPDFKHQALRRIAMHA</sequence>
<feature type="transmembrane region" description="Helical" evidence="1">
    <location>
        <begin position="174"/>
        <end position="194"/>
    </location>
</feature>
<keyword evidence="1" id="KW-1133">Transmembrane helix</keyword>
<protein>
    <submittedName>
        <fullName evidence="3">Uncharacterized protein</fullName>
    </submittedName>
</protein>
<keyword evidence="2" id="KW-0732">Signal</keyword>
<name>A0ABW4J5A4_9LACO</name>
<feature type="transmembrane region" description="Helical" evidence="1">
    <location>
        <begin position="200"/>
        <end position="220"/>
    </location>
</feature>
<keyword evidence="1" id="KW-0812">Transmembrane</keyword>
<feature type="chain" id="PRO_5046204473" evidence="2">
    <location>
        <begin position="25"/>
        <end position="240"/>
    </location>
</feature>
<feature type="transmembrane region" description="Helical" evidence="1">
    <location>
        <begin position="90"/>
        <end position="111"/>
    </location>
</feature>
<evidence type="ECO:0000256" key="1">
    <source>
        <dbReference type="SAM" id="Phobius"/>
    </source>
</evidence>
<dbReference type="Pfam" id="PF19700">
    <property type="entry name" value="DUF6198"/>
    <property type="match status" value="1"/>
</dbReference>
<reference evidence="4" key="1">
    <citation type="journal article" date="2019" name="Int. J. Syst. Evol. Microbiol.">
        <title>The Global Catalogue of Microorganisms (GCM) 10K type strain sequencing project: providing services to taxonomists for standard genome sequencing and annotation.</title>
        <authorList>
            <consortium name="The Broad Institute Genomics Platform"/>
            <consortium name="The Broad Institute Genome Sequencing Center for Infectious Disease"/>
            <person name="Wu L."/>
            <person name="Ma J."/>
        </authorList>
    </citation>
    <scope>NUCLEOTIDE SEQUENCE [LARGE SCALE GENOMIC DNA]</scope>
    <source>
        <strain evidence="4">CCM 8896</strain>
    </source>
</reference>
<accession>A0ABW4J5A4</accession>
<gene>
    <name evidence="3" type="ORF">ACFQ5M_01800</name>
</gene>
<keyword evidence="1" id="KW-0472">Membrane</keyword>
<dbReference type="RefSeq" id="WP_125712647.1">
    <property type="nucleotide sequence ID" value="NZ_JBHTOP010000002.1"/>
</dbReference>
<feature type="signal peptide" evidence="2">
    <location>
        <begin position="1"/>
        <end position="24"/>
    </location>
</feature>